<gene>
    <name evidence="8" type="primary">LOC111016483</name>
</gene>
<dbReference type="PROSITE" id="PS50302">
    <property type="entry name" value="PUM"/>
    <property type="match status" value="7"/>
</dbReference>
<dbReference type="CDD" id="cd07920">
    <property type="entry name" value="Pumilio"/>
    <property type="match status" value="1"/>
</dbReference>
<feature type="repeat" description="Pumilio" evidence="5">
    <location>
        <begin position="645"/>
        <end position="681"/>
    </location>
</feature>
<dbReference type="OrthoDB" id="668540at2759"/>
<dbReference type="InterPro" id="IPR011989">
    <property type="entry name" value="ARM-like"/>
</dbReference>
<keyword evidence="3" id="KW-0694">RNA-binding</keyword>
<name>A0A6J1D1Q7_MOMCH</name>
<proteinExistence type="predicted"/>
<dbReference type="PANTHER" id="PTHR12537">
    <property type="entry name" value="RNA BINDING PROTEIN PUMILIO-RELATED"/>
    <property type="match status" value="1"/>
</dbReference>
<evidence type="ECO:0000313" key="8">
    <source>
        <dbReference type="RefSeq" id="XP_022147593.1"/>
    </source>
</evidence>
<feature type="repeat" description="Pumilio" evidence="5">
    <location>
        <begin position="497"/>
        <end position="536"/>
    </location>
</feature>
<evidence type="ECO:0000256" key="5">
    <source>
        <dbReference type="PROSITE-ProRule" id="PRU00317"/>
    </source>
</evidence>
<comment type="function">
    <text evidence="4">Sequence-specific RNA-binding protein that regulates translation and mRNA stability by binding the 3'-UTR of target mRNAs.</text>
</comment>
<organism evidence="7 8">
    <name type="scientific">Momordica charantia</name>
    <name type="common">Bitter gourd</name>
    <name type="synonym">Balsam pear</name>
    <dbReference type="NCBI Taxonomy" id="3673"/>
    <lineage>
        <taxon>Eukaryota</taxon>
        <taxon>Viridiplantae</taxon>
        <taxon>Streptophyta</taxon>
        <taxon>Embryophyta</taxon>
        <taxon>Tracheophyta</taxon>
        <taxon>Spermatophyta</taxon>
        <taxon>Magnoliopsida</taxon>
        <taxon>eudicotyledons</taxon>
        <taxon>Gunneridae</taxon>
        <taxon>Pentapetalae</taxon>
        <taxon>rosids</taxon>
        <taxon>fabids</taxon>
        <taxon>Cucurbitales</taxon>
        <taxon>Cucurbitaceae</taxon>
        <taxon>Momordiceae</taxon>
        <taxon>Momordica</taxon>
    </lineage>
</organism>
<sequence length="745" mass="84242">MEEMGTELEFDDLARLIGDEIPNVGSGNAHSEEKSLSSMSVNSYGGPSFGKLHRNGNLMDGNIPMSRLQQSPMDQILTRQNTMPGNQSLTFAFEKLSLGDEAVAAVKGHAWKSVPGHAVLLDDHYSDNLNKQFLNMDASMLAPWSSSNHLNSGVHDPYMTRLGIQNSPSRHVPEQYKKWQVSHLQSFETSSSPTMPLTHEVANVPAPNLQFPVTSHRQQIYHNGRSPLRYIHPQQVNQRQIGWEEEQFYRIQEQHPYLQHLHNQQLECLLPIQPHENITSRTSCQNRKQQYFEVPISHHLEQSDHEPSWKTCAFHRGPNQLSPVFSTHYMDTIQGMEKISFPRKILARNHGLNTVDAVRFVSIGADKSPAHVNQSRIVRSNSCIRHNNLAPATECICHDHLGSSALYSDSANFKLLPDKLNSVNEVRGKIYLMAKDQYGCRFLQRKFVEGTQEDIEKIFNEIIDHVVELMTDAFGNYLVQKLLEVCNEDQRMQILHKITRNHGELVIISCDVHGTRAIQKVIETLKTPEQIFMIVSSLKSGIVTLMKNINGNHVAQHCLEYLMPGCSELLFDAARNSCVELATDRHGCCVLQKCLSCSDTGLRDDLISVITRNVLVISQDQYGNYVVQFILKIDLQWATDEILEQLAGSYGDLSMQKYSSNVVEKCLQVAKEGERLPKIVNELIKDPRFDKIMQDPYGNYAIQTALNQSEGPLRAKLVDAIRPHIPVLRTSPYGKKVLAMVGKSN</sequence>
<evidence type="ECO:0000256" key="2">
    <source>
        <dbReference type="ARBA" id="ARBA00022845"/>
    </source>
</evidence>
<evidence type="ECO:0000256" key="3">
    <source>
        <dbReference type="ARBA" id="ARBA00022884"/>
    </source>
</evidence>
<dbReference type="GO" id="GO:0006417">
    <property type="term" value="P:regulation of translation"/>
    <property type="evidence" value="ECO:0007669"/>
    <property type="project" value="UniProtKB-KW"/>
</dbReference>
<dbReference type="InterPro" id="IPR033712">
    <property type="entry name" value="Pumilio_RNA-bd"/>
</dbReference>
<evidence type="ECO:0000259" key="6">
    <source>
        <dbReference type="PROSITE" id="PS50303"/>
    </source>
</evidence>
<keyword evidence="2" id="KW-0810">Translation regulation</keyword>
<evidence type="ECO:0000313" key="7">
    <source>
        <dbReference type="Proteomes" id="UP000504603"/>
    </source>
</evidence>
<dbReference type="SMART" id="SM00025">
    <property type="entry name" value="Pumilio"/>
    <property type="match status" value="8"/>
</dbReference>
<dbReference type="FunFam" id="1.25.10.10:FF:000237">
    <property type="entry name" value="Pumilio homolog 9"/>
    <property type="match status" value="1"/>
</dbReference>
<dbReference type="Gene3D" id="1.25.10.10">
    <property type="entry name" value="Leucine-rich Repeat Variant"/>
    <property type="match status" value="1"/>
</dbReference>
<dbReference type="Pfam" id="PF00806">
    <property type="entry name" value="PUF"/>
    <property type="match status" value="8"/>
</dbReference>
<keyword evidence="7" id="KW-1185">Reference proteome</keyword>
<evidence type="ECO:0000256" key="4">
    <source>
        <dbReference type="ARBA" id="ARBA00058490"/>
    </source>
</evidence>
<accession>A0A6J1D1Q7</accession>
<dbReference type="AlphaFoldDB" id="A0A6J1D1Q7"/>
<feature type="domain" description="PUM-HD" evidence="6">
    <location>
        <begin position="401"/>
        <end position="745"/>
    </location>
</feature>
<dbReference type="PROSITE" id="PS50303">
    <property type="entry name" value="PUM_HD"/>
    <property type="match status" value="1"/>
</dbReference>
<protein>
    <submittedName>
        <fullName evidence="8">Pumilio homolog 12-like isoform X1</fullName>
    </submittedName>
</protein>
<dbReference type="RefSeq" id="XP_022147593.1">
    <property type="nucleotide sequence ID" value="XM_022291901.1"/>
</dbReference>
<dbReference type="GeneID" id="111016483"/>
<reference evidence="8" key="1">
    <citation type="submission" date="2025-08" db="UniProtKB">
        <authorList>
            <consortium name="RefSeq"/>
        </authorList>
    </citation>
    <scope>IDENTIFICATION</scope>
    <source>
        <strain evidence="8">OHB3-1</strain>
    </source>
</reference>
<dbReference type="Proteomes" id="UP000504603">
    <property type="component" value="Unplaced"/>
</dbReference>
<keyword evidence="1" id="KW-0677">Repeat</keyword>
<dbReference type="KEGG" id="mcha:111016483"/>
<feature type="repeat" description="Pumilio" evidence="5">
    <location>
        <begin position="568"/>
        <end position="608"/>
    </location>
</feature>
<dbReference type="InterPro" id="IPR001313">
    <property type="entry name" value="Pumilio_RNA-bd_rpt"/>
</dbReference>
<dbReference type="InterPro" id="IPR033133">
    <property type="entry name" value="PUM-HD"/>
</dbReference>
<dbReference type="InterPro" id="IPR016024">
    <property type="entry name" value="ARM-type_fold"/>
</dbReference>
<dbReference type="GO" id="GO:0003729">
    <property type="term" value="F:mRNA binding"/>
    <property type="evidence" value="ECO:0007669"/>
    <property type="project" value="TreeGrafter"/>
</dbReference>
<dbReference type="GO" id="GO:0005737">
    <property type="term" value="C:cytoplasm"/>
    <property type="evidence" value="ECO:0007669"/>
    <property type="project" value="TreeGrafter"/>
</dbReference>
<feature type="repeat" description="Pumilio" evidence="5">
    <location>
        <begin position="609"/>
        <end position="644"/>
    </location>
</feature>
<feature type="repeat" description="Pumilio" evidence="5">
    <location>
        <begin position="461"/>
        <end position="496"/>
    </location>
</feature>
<dbReference type="SUPFAM" id="SSF48371">
    <property type="entry name" value="ARM repeat"/>
    <property type="match status" value="1"/>
</dbReference>
<dbReference type="PANTHER" id="PTHR12537:SF147">
    <property type="entry name" value="PUMILIO HOMOLOG 12"/>
    <property type="match status" value="1"/>
</dbReference>
<feature type="repeat" description="Pumilio" evidence="5">
    <location>
        <begin position="425"/>
        <end position="460"/>
    </location>
</feature>
<feature type="repeat" description="Pumilio" evidence="5">
    <location>
        <begin position="682"/>
        <end position="719"/>
    </location>
</feature>
<evidence type="ECO:0000256" key="1">
    <source>
        <dbReference type="ARBA" id="ARBA00022737"/>
    </source>
</evidence>